<keyword evidence="2" id="KW-1185">Reference proteome</keyword>
<dbReference type="Proteomes" id="UP001363151">
    <property type="component" value="Unassembled WGS sequence"/>
</dbReference>
<gene>
    <name evidence="1" type="ORF">SO694_00037228</name>
</gene>
<reference evidence="1 2" key="1">
    <citation type="submission" date="2024-03" db="EMBL/GenBank/DDBJ databases">
        <title>Aureococcus anophagefferens CCMP1851 and Kratosvirus quantuckense: Draft genome of a second virus-susceptible host strain in the model system.</title>
        <authorList>
            <person name="Chase E."/>
            <person name="Truchon A.R."/>
            <person name="Schepens W."/>
            <person name="Wilhelm S.W."/>
        </authorList>
    </citation>
    <scope>NUCLEOTIDE SEQUENCE [LARGE SCALE GENOMIC DNA]</scope>
    <source>
        <strain evidence="1 2">CCMP1851</strain>
    </source>
</reference>
<protein>
    <submittedName>
        <fullName evidence="1">Uncharacterized protein</fullName>
    </submittedName>
</protein>
<proteinExistence type="predicted"/>
<accession>A0ABR1FKY8</accession>
<dbReference type="KEGG" id="aaf:AURANDRAFT_61184"/>
<evidence type="ECO:0000313" key="2">
    <source>
        <dbReference type="Proteomes" id="UP001363151"/>
    </source>
</evidence>
<evidence type="ECO:0000313" key="1">
    <source>
        <dbReference type="EMBL" id="KAK7232760.1"/>
    </source>
</evidence>
<comment type="caution">
    <text evidence="1">The sequence shown here is derived from an EMBL/GenBank/DDBJ whole genome shotgun (WGS) entry which is preliminary data.</text>
</comment>
<sequence length="512" mass="52309">MGADVPGPLRRYRDAQLLSAVGFGVWWVLLSPAILATIGPKGVGGARIAYNAALFVVSPVAGGAVERGDALRLLTWSSLGRVVVYAAAPLLWAFVRQYDRVDYVFAPSFFALMAADGVFVALVNVASIDCGGTDLIAARLGLGAAVTDELRDQFNALHQLFLDGSMVVGAPAVAVALYVAATTSGDLPNQSLALLGALGAVMVVSFGVAVALYGVVGAAAPARTPNSDEPPAKGGLLRQMGGALRALPSDASYVASLDGRLLWRVFFLAIDTAVEDAVVAVVLPALANELACHPHGIATTGAAYAEHCDGEWRLRGGAYLSVIVAVGKIGGVLAGVVMHARAAEHQAQGDAHYRKLFKSSLLGGLSFLGVPAVALGAVPGLGRDGTYALICLATFGFFLLMTMPKIGFATLLQHMATASDAPGRVFGFTAAFIMVVDSLVVAGLSLCAPSAAMKLSTFLWIAGGSVAAIGLFEGACGPRLVLGAKGDGPRPSLGADALGGDTLDTARPLINA</sequence>
<organism evidence="1 2">
    <name type="scientific">Aureococcus anophagefferens</name>
    <name type="common">Harmful bloom alga</name>
    <dbReference type="NCBI Taxonomy" id="44056"/>
    <lineage>
        <taxon>Eukaryota</taxon>
        <taxon>Sar</taxon>
        <taxon>Stramenopiles</taxon>
        <taxon>Ochrophyta</taxon>
        <taxon>Pelagophyceae</taxon>
        <taxon>Pelagomonadales</taxon>
        <taxon>Pelagomonadaceae</taxon>
        <taxon>Aureococcus</taxon>
    </lineage>
</organism>
<name>A0ABR1FKY8_AURAN</name>
<dbReference type="EMBL" id="JBBJCI010000366">
    <property type="protein sequence ID" value="KAK7232760.1"/>
    <property type="molecule type" value="Genomic_DNA"/>
</dbReference>